<evidence type="ECO:0000256" key="1">
    <source>
        <dbReference type="SAM" id="MobiDB-lite"/>
    </source>
</evidence>
<keyword evidence="3" id="KW-1185">Reference proteome</keyword>
<evidence type="ECO:0000313" key="3">
    <source>
        <dbReference type="Proteomes" id="UP000051952"/>
    </source>
</evidence>
<sequence length="439" mass="47250">MGGGCSQEITSRTRNEVSDKANETKAKQQAETSTPKRLADDLPVSDIDAEHMERKKIVAHANQRGRGRQPRSPLQQPPARSLTTVAESWSRLSASHSPPSSRDLPQHRAATTTKAKTRGTPPPSPAGVASLGTTILFTVPPSPRTPHSFAHSLSREDKSDSPLICSDTRRFHFPPSTQTSAVPAVLQSVPQAPNALVPLQLVDEYMVVFGTHAPLSSATGVAVENHDMSVSHLTPRASGGTLLVNNSSSAGVPLVHKHQQHEEDEGDDIGYDIIQRFGSDAFEPLTALVEMTETSRSSGTMGSRSVSPKSMASSSSRISRVSFHTHAVVLGECHDALDVPSDGDSRFRMILRATSTPDSRSLTRDDIQRPYNKESQVVAHLPSPMLSLTHVAEADSFFEDVGVTLSASNVLVPVSPVCVQKHHVAKKRTLSPSKAQVHK</sequence>
<protein>
    <submittedName>
        <fullName evidence="2">Uncharacterized protein</fullName>
    </submittedName>
</protein>
<evidence type="ECO:0000313" key="2">
    <source>
        <dbReference type="EMBL" id="CUG86427.1"/>
    </source>
</evidence>
<gene>
    <name evidence="2" type="ORF">BSAL_93075</name>
</gene>
<dbReference type="Proteomes" id="UP000051952">
    <property type="component" value="Unassembled WGS sequence"/>
</dbReference>
<reference evidence="3" key="1">
    <citation type="submission" date="2015-09" db="EMBL/GenBank/DDBJ databases">
        <authorList>
            <consortium name="Pathogen Informatics"/>
        </authorList>
    </citation>
    <scope>NUCLEOTIDE SEQUENCE [LARGE SCALE GENOMIC DNA]</scope>
    <source>
        <strain evidence="3">Lake Konstanz</strain>
    </source>
</reference>
<proteinExistence type="predicted"/>
<feature type="region of interest" description="Disordered" evidence="1">
    <location>
        <begin position="1"/>
        <end position="129"/>
    </location>
</feature>
<feature type="compositionally biased region" description="Basic and acidic residues" evidence="1">
    <location>
        <begin position="11"/>
        <end position="28"/>
    </location>
</feature>
<name>A0A0S4JC28_BODSA</name>
<accession>A0A0S4JC28</accession>
<organism evidence="2 3">
    <name type="scientific">Bodo saltans</name>
    <name type="common">Flagellated protozoan</name>
    <dbReference type="NCBI Taxonomy" id="75058"/>
    <lineage>
        <taxon>Eukaryota</taxon>
        <taxon>Discoba</taxon>
        <taxon>Euglenozoa</taxon>
        <taxon>Kinetoplastea</taxon>
        <taxon>Metakinetoplastina</taxon>
        <taxon>Eubodonida</taxon>
        <taxon>Bodonidae</taxon>
        <taxon>Bodo</taxon>
    </lineage>
</organism>
<dbReference type="VEuPathDB" id="TriTrypDB:BSAL_93075"/>
<dbReference type="AlphaFoldDB" id="A0A0S4JC28"/>
<dbReference type="EMBL" id="CYKH01001300">
    <property type="protein sequence ID" value="CUG86427.1"/>
    <property type="molecule type" value="Genomic_DNA"/>
</dbReference>
<feature type="region of interest" description="Disordered" evidence="1">
    <location>
        <begin position="292"/>
        <end position="315"/>
    </location>
</feature>
<feature type="compositionally biased region" description="Low complexity" evidence="1">
    <location>
        <begin position="88"/>
        <end position="114"/>
    </location>
</feature>